<accession>Q8QVP0</accession>
<dbReference type="EMBL" id="AB075778">
    <property type="protein sequence ID" value="BAB86865.1"/>
    <property type="molecule type" value="mRNA"/>
</dbReference>
<evidence type="ECO:0000313" key="1">
    <source>
        <dbReference type="EMBL" id="BAB86865.1"/>
    </source>
</evidence>
<protein>
    <submittedName>
        <fullName evidence="1">ORF145</fullName>
    </submittedName>
</protein>
<proteinExistence type="evidence at transcript level"/>
<reference evidence="1" key="1">
    <citation type="journal article" date="2002" name="J. Virol.">
        <title>Identification of human herpesvirus 6 latency-associated transcripts.</title>
        <authorList>
            <person name="Kondo K."/>
            <person name="Shimada K."/>
            <person name="Sashihara J."/>
            <person name="Tanaka-Taya K."/>
            <person name="Yamanishi K."/>
        </authorList>
    </citation>
    <scope>NUCLEOTIDE SEQUENCE</scope>
</reference>
<sequence length="145" mass="17209">MLQRHSHSFEISSNSRRCLNLHLNIQWSQQKIQPLLLCSFSENPLETTWNPMRNVCKTTIPIQWWKNPSKKYWKRVSSVMCPLKACFFQNWKPLIFSSQSLPTTSLPRMCPIPVMWKKEHLKNSKLWLNKNPNKQMLITTLSTKP</sequence>
<organism evidence="1">
    <name type="scientific">Human herpesvirus 6B</name>
    <name type="common">HHV-6 variant B</name>
    <name type="synonym">Human B lymphotropic virus</name>
    <dbReference type="NCBI Taxonomy" id="32604"/>
    <lineage>
        <taxon>Viruses</taxon>
        <taxon>Duplodnaviria</taxon>
        <taxon>Heunggongvirae</taxon>
        <taxon>Peploviricota</taxon>
        <taxon>Herviviricetes</taxon>
        <taxon>Herpesvirales</taxon>
        <taxon>Orthoherpesviridae</taxon>
        <taxon>Betaherpesvirinae</taxon>
        <taxon>Roseolovirus</taxon>
        <taxon>Roseolovirus humanbeta6b</taxon>
    </lineage>
</organism>
<organismHost>
    <name type="scientific">Homo sapiens</name>
    <name type="common">Human</name>
    <dbReference type="NCBI Taxonomy" id="9606"/>
</organismHost>
<gene>
    <name evidence="1" type="primary">Type II IE2 H6LT</name>
</gene>
<name>Q8QVP0_HHV6H</name>